<dbReference type="RefSeq" id="WP_272749700.1">
    <property type="nucleotide sequence ID" value="NZ_JAQQKX010000023.1"/>
</dbReference>
<sequence>MRISRRYGSTSRRWLITPLLMSIAMGAAAADAPRTDTLMLSGNGPDDAVSWDFTVSGGMKAGQASKIAVPSNW</sequence>
<feature type="signal peptide" evidence="1">
    <location>
        <begin position="1"/>
        <end position="29"/>
    </location>
</feature>
<comment type="caution">
    <text evidence="2">The sequence shown here is derived from an EMBL/GenBank/DDBJ whole genome shotgun (WGS) entry which is preliminary data.</text>
</comment>
<dbReference type="Proteomes" id="UP001214854">
    <property type="component" value="Unassembled WGS sequence"/>
</dbReference>
<evidence type="ECO:0000313" key="3">
    <source>
        <dbReference type="Proteomes" id="UP001214854"/>
    </source>
</evidence>
<evidence type="ECO:0000256" key="1">
    <source>
        <dbReference type="SAM" id="SignalP"/>
    </source>
</evidence>
<gene>
    <name evidence="2" type="ORF">PQU92_18080</name>
</gene>
<accession>A0ABT5HYN7</accession>
<proteinExistence type="predicted"/>
<feature type="non-terminal residue" evidence="2">
    <location>
        <position position="73"/>
    </location>
</feature>
<dbReference type="EMBL" id="JAQQKX010000023">
    <property type="protein sequence ID" value="MDC7685195.1"/>
    <property type="molecule type" value="Genomic_DNA"/>
</dbReference>
<name>A0ABT5HYN7_9CAUL</name>
<feature type="chain" id="PRO_5046075865" evidence="1">
    <location>
        <begin position="30"/>
        <end position="73"/>
    </location>
</feature>
<keyword evidence="3" id="KW-1185">Reference proteome</keyword>
<protein>
    <submittedName>
        <fullName evidence="2">Uncharacterized protein</fullName>
    </submittedName>
</protein>
<organism evidence="2 3">
    <name type="scientific">Asticcacaulis aquaticus</name>
    <dbReference type="NCBI Taxonomy" id="2984212"/>
    <lineage>
        <taxon>Bacteria</taxon>
        <taxon>Pseudomonadati</taxon>
        <taxon>Pseudomonadota</taxon>
        <taxon>Alphaproteobacteria</taxon>
        <taxon>Caulobacterales</taxon>
        <taxon>Caulobacteraceae</taxon>
        <taxon>Asticcacaulis</taxon>
    </lineage>
</organism>
<reference evidence="2 3" key="1">
    <citation type="submission" date="2023-01" db="EMBL/GenBank/DDBJ databases">
        <title>Novel species of the genus Asticcacaulis isolated from rivers.</title>
        <authorList>
            <person name="Lu H."/>
        </authorList>
    </citation>
    <scope>NUCLEOTIDE SEQUENCE [LARGE SCALE GENOMIC DNA]</scope>
    <source>
        <strain evidence="2 3">BYS171W</strain>
    </source>
</reference>
<evidence type="ECO:0000313" key="2">
    <source>
        <dbReference type="EMBL" id="MDC7685195.1"/>
    </source>
</evidence>
<keyword evidence="1" id="KW-0732">Signal</keyword>